<feature type="non-terminal residue" evidence="2">
    <location>
        <position position="227"/>
    </location>
</feature>
<evidence type="ECO:0000259" key="1">
    <source>
        <dbReference type="Pfam" id="PF13439"/>
    </source>
</evidence>
<dbReference type="Pfam" id="PF13439">
    <property type="entry name" value="Glyco_transf_4"/>
    <property type="match status" value="1"/>
</dbReference>
<dbReference type="InterPro" id="IPR050194">
    <property type="entry name" value="Glycosyltransferase_grp1"/>
</dbReference>
<name>A0A381UWY2_9ZZZZ</name>
<dbReference type="GO" id="GO:0016757">
    <property type="term" value="F:glycosyltransferase activity"/>
    <property type="evidence" value="ECO:0007669"/>
    <property type="project" value="TreeGrafter"/>
</dbReference>
<sequence>MKILLLNWIDHENPQAGGAEVHLKNIFGRLVESGHSVTLVSSGWRGCKNRTNIDGIEIHRVGTKYTFSMLLPRYYKRELSHRGFDLVVEDLNKVPFFSPLWSGLPVILLVHHLLGSSAFLAASFPVAAISYLLEIPIPTVFRGIPTIAVSRSTSEDLVKRGLKKSQITVIPNGIDYSEFTPISFSDRYAQPTLLYLGRLKVYKRIDLILQALKKLNQIGINCRLLIA</sequence>
<accession>A0A381UWY2</accession>
<dbReference type="InterPro" id="IPR028098">
    <property type="entry name" value="Glyco_trans_4-like_N"/>
</dbReference>
<reference evidence="2" key="1">
    <citation type="submission" date="2018-05" db="EMBL/GenBank/DDBJ databases">
        <authorList>
            <person name="Lanie J.A."/>
            <person name="Ng W.-L."/>
            <person name="Kazmierczak K.M."/>
            <person name="Andrzejewski T.M."/>
            <person name="Davidsen T.M."/>
            <person name="Wayne K.J."/>
            <person name="Tettelin H."/>
            <person name="Glass J.I."/>
            <person name="Rusch D."/>
            <person name="Podicherti R."/>
            <person name="Tsui H.-C.T."/>
            <person name="Winkler M.E."/>
        </authorList>
    </citation>
    <scope>NUCLEOTIDE SEQUENCE</scope>
</reference>
<feature type="domain" description="Glycosyltransferase subfamily 4-like N-terminal" evidence="1">
    <location>
        <begin position="17"/>
        <end position="177"/>
    </location>
</feature>
<proteinExistence type="predicted"/>
<dbReference type="Gene3D" id="3.40.50.2000">
    <property type="entry name" value="Glycogen Phosphorylase B"/>
    <property type="match status" value="2"/>
</dbReference>
<dbReference type="PANTHER" id="PTHR45947:SF3">
    <property type="entry name" value="SULFOQUINOVOSYL TRANSFERASE SQD2"/>
    <property type="match status" value="1"/>
</dbReference>
<dbReference type="SUPFAM" id="SSF53756">
    <property type="entry name" value="UDP-Glycosyltransferase/glycogen phosphorylase"/>
    <property type="match status" value="1"/>
</dbReference>
<dbReference type="EMBL" id="UINC01007314">
    <property type="protein sequence ID" value="SVA32630.1"/>
    <property type="molecule type" value="Genomic_DNA"/>
</dbReference>
<evidence type="ECO:0000313" key="2">
    <source>
        <dbReference type="EMBL" id="SVA32630.1"/>
    </source>
</evidence>
<dbReference type="CDD" id="cd03801">
    <property type="entry name" value="GT4_PimA-like"/>
    <property type="match status" value="1"/>
</dbReference>
<dbReference type="PANTHER" id="PTHR45947">
    <property type="entry name" value="SULFOQUINOVOSYL TRANSFERASE SQD2"/>
    <property type="match status" value="1"/>
</dbReference>
<organism evidence="2">
    <name type="scientific">marine metagenome</name>
    <dbReference type="NCBI Taxonomy" id="408172"/>
    <lineage>
        <taxon>unclassified sequences</taxon>
        <taxon>metagenomes</taxon>
        <taxon>ecological metagenomes</taxon>
    </lineage>
</organism>
<dbReference type="AlphaFoldDB" id="A0A381UWY2"/>
<protein>
    <recommendedName>
        <fullName evidence="1">Glycosyltransferase subfamily 4-like N-terminal domain-containing protein</fullName>
    </recommendedName>
</protein>
<gene>
    <name evidence="2" type="ORF">METZ01_LOCUS85484</name>
</gene>